<dbReference type="STRING" id="926562.Oweho_1150"/>
<dbReference type="HOGENOM" id="CLU_045498_2_3_10"/>
<evidence type="ECO:0000313" key="10">
    <source>
        <dbReference type="Proteomes" id="UP000005631"/>
    </source>
</evidence>
<feature type="transmembrane region" description="Helical" evidence="8">
    <location>
        <begin position="164"/>
        <end position="183"/>
    </location>
</feature>
<evidence type="ECO:0000256" key="7">
    <source>
        <dbReference type="ARBA" id="ARBA00023136"/>
    </source>
</evidence>
<evidence type="ECO:0000256" key="8">
    <source>
        <dbReference type="RuleBase" id="RU363041"/>
    </source>
</evidence>
<dbReference type="PATRIC" id="fig|926562.3.peg.1163"/>
<comment type="subcellular location">
    <subcellularLocation>
        <location evidence="1 8">Cell membrane</location>
        <topology evidence="1 8">Multi-pass membrane protein</topology>
    </subcellularLocation>
</comment>
<keyword evidence="7 8" id="KW-0472">Membrane</keyword>
<sequence length="248" mass="27111">MAGIINTLAGNGSAITLSILIFMGFPADVSNATNRIGALAQTITAVFSLKRTPRTKMLFNDSYWFFIPSIIGSIVGAIIAVEIDPGLLKMIIGGIMLLLLITLVTNPKKWNIATDVSKNRKTWINAILVFLVAIYGGFLQMGIGIMLLSILVLIAKYSLRDANIIKLVLAVTFVMPAFFVFLYTGGMEWIPGITLAVGQSIGAVIGARYILFLPKANLYVRWLLIVILTVSSIVLLRIPEWMMGLFDL</sequence>
<keyword evidence="10" id="KW-1185">Reference proteome</keyword>
<dbReference type="eggNOG" id="COG0730">
    <property type="taxonomic scope" value="Bacteria"/>
</dbReference>
<keyword evidence="6 8" id="KW-1133">Transmembrane helix</keyword>
<feature type="transmembrane region" description="Helical" evidence="8">
    <location>
        <begin position="189"/>
        <end position="211"/>
    </location>
</feature>
<dbReference type="InterPro" id="IPR052017">
    <property type="entry name" value="TSUP"/>
</dbReference>
<evidence type="ECO:0000256" key="2">
    <source>
        <dbReference type="ARBA" id="ARBA00009142"/>
    </source>
</evidence>
<keyword evidence="4 8" id="KW-1003">Cell membrane</keyword>
<organism evidence="9 10">
    <name type="scientific">Owenweeksia hongkongensis (strain DSM 17368 / CIP 108786 / JCM 12287 / NRRL B-23963 / UST20020801)</name>
    <dbReference type="NCBI Taxonomy" id="926562"/>
    <lineage>
        <taxon>Bacteria</taxon>
        <taxon>Pseudomonadati</taxon>
        <taxon>Bacteroidota</taxon>
        <taxon>Flavobacteriia</taxon>
        <taxon>Flavobacteriales</taxon>
        <taxon>Owenweeksiaceae</taxon>
        <taxon>Owenweeksia</taxon>
    </lineage>
</organism>
<evidence type="ECO:0000256" key="1">
    <source>
        <dbReference type="ARBA" id="ARBA00004651"/>
    </source>
</evidence>
<feature type="transmembrane region" description="Helical" evidence="8">
    <location>
        <begin position="218"/>
        <end position="238"/>
    </location>
</feature>
<dbReference type="PANTHER" id="PTHR30269">
    <property type="entry name" value="TRANSMEMBRANE PROTEIN YFCA"/>
    <property type="match status" value="1"/>
</dbReference>
<comment type="similarity">
    <text evidence="2 8">Belongs to the 4-toluene sulfonate uptake permease (TSUP) (TC 2.A.102) family.</text>
</comment>
<name>G8R5B0_OWEHD</name>
<evidence type="ECO:0000256" key="6">
    <source>
        <dbReference type="ARBA" id="ARBA00022989"/>
    </source>
</evidence>
<accession>G8R5B0</accession>
<evidence type="ECO:0000256" key="5">
    <source>
        <dbReference type="ARBA" id="ARBA00022692"/>
    </source>
</evidence>
<proteinExistence type="inferred from homology"/>
<reference evidence="9 10" key="1">
    <citation type="journal article" date="2012" name="Stand. Genomic Sci.">
        <title>Genome sequence of the orange-pigmented seawater bacterium Owenweeksia hongkongensis type strain (UST20020801(T)).</title>
        <authorList>
            <person name="Riedel T."/>
            <person name="Held B."/>
            <person name="Nolan M."/>
            <person name="Lucas S."/>
            <person name="Lapidus A."/>
            <person name="Tice H."/>
            <person name="Del Rio T.G."/>
            <person name="Cheng J.F."/>
            <person name="Han C."/>
            <person name="Tapia R."/>
            <person name="Goodwin L.A."/>
            <person name="Pitluck S."/>
            <person name="Liolios K."/>
            <person name="Mavromatis K."/>
            <person name="Pagani I."/>
            <person name="Ivanova N."/>
            <person name="Mikhailova N."/>
            <person name="Pati A."/>
            <person name="Chen A."/>
            <person name="Palaniappan K."/>
            <person name="Rohde M."/>
            <person name="Tindall B.J."/>
            <person name="Detter J.C."/>
            <person name="Goker M."/>
            <person name="Woyke T."/>
            <person name="Bristow J."/>
            <person name="Eisen J.A."/>
            <person name="Markowitz V."/>
            <person name="Hugenholtz P."/>
            <person name="Klenk H.P."/>
            <person name="Kyrpides N.C."/>
        </authorList>
    </citation>
    <scope>NUCLEOTIDE SEQUENCE</scope>
    <source>
        <strain evidence="10">DSM 17368 / JCM 12287 / NRRL B-23963</strain>
    </source>
</reference>
<dbReference type="EMBL" id="CP003156">
    <property type="protein sequence ID" value="AEV32155.1"/>
    <property type="molecule type" value="Genomic_DNA"/>
</dbReference>
<protein>
    <recommendedName>
        <fullName evidence="8">Probable membrane transporter protein</fullName>
    </recommendedName>
</protein>
<feature type="transmembrane region" description="Helical" evidence="8">
    <location>
        <begin position="63"/>
        <end position="80"/>
    </location>
</feature>
<feature type="transmembrane region" description="Helical" evidence="8">
    <location>
        <begin position="7"/>
        <end position="25"/>
    </location>
</feature>
<evidence type="ECO:0000256" key="3">
    <source>
        <dbReference type="ARBA" id="ARBA00022448"/>
    </source>
</evidence>
<gene>
    <name evidence="9" type="ordered locus">Oweho_1150</name>
</gene>
<dbReference type="KEGG" id="oho:Oweho_1150"/>
<dbReference type="Proteomes" id="UP000005631">
    <property type="component" value="Chromosome"/>
</dbReference>
<feature type="transmembrane region" description="Helical" evidence="8">
    <location>
        <begin position="124"/>
        <end position="152"/>
    </location>
</feature>
<dbReference type="GO" id="GO:0005886">
    <property type="term" value="C:plasma membrane"/>
    <property type="evidence" value="ECO:0007669"/>
    <property type="project" value="UniProtKB-SubCell"/>
</dbReference>
<dbReference type="Pfam" id="PF01925">
    <property type="entry name" value="TauE"/>
    <property type="match status" value="1"/>
</dbReference>
<keyword evidence="5 8" id="KW-0812">Transmembrane</keyword>
<feature type="transmembrane region" description="Helical" evidence="8">
    <location>
        <begin position="87"/>
        <end position="104"/>
    </location>
</feature>
<dbReference type="AlphaFoldDB" id="G8R5B0"/>
<dbReference type="InterPro" id="IPR002781">
    <property type="entry name" value="TM_pro_TauE-like"/>
</dbReference>
<evidence type="ECO:0000256" key="4">
    <source>
        <dbReference type="ARBA" id="ARBA00022475"/>
    </source>
</evidence>
<dbReference type="PANTHER" id="PTHR30269:SF0">
    <property type="entry name" value="MEMBRANE TRANSPORTER PROTEIN YFCA-RELATED"/>
    <property type="match status" value="1"/>
</dbReference>
<keyword evidence="3" id="KW-0813">Transport</keyword>
<evidence type="ECO:0000313" key="9">
    <source>
        <dbReference type="EMBL" id="AEV32155.1"/>
    </source>
</evidence>